<dbReference type="CDD" id="cd01570">
    <property type="entry name" value="NAPRTase_A"/>
    <property type="match status" value="1"/>
</dbReference>
<dbReference type="PIRSF" id="PIRSF000484">
    <property type="entry name" value="NAPRT"/>
    <property type="match status" value="1"/>
</dbReference>
<keyword evidence="4" id="KW-0597">Phosphoprotein</keyword>
<gene>
    <name evidence="12" type="ORF">GPY61_11885</name>
</gene>
<dbReference type="Pfam" id="PF04095">
    <property type="entry name" value="NAPRTase"/>
    <property type="match status" value="1"/>
</dbReference>
<organism evidence="12 13">
    <name type="scientific">Massilia cellulosiltytica</name>
    <dbReference type="NCBI Taxonomy" id="2683234"/>
    <lineage>
        <taxon>Bacteria</taxon>
        <taxon>Pseudomonadati</taxon>
        <taxon>Pseudomonadota</taxon>
        <taxon>Betaproteobacteria</taxon>
        <taxon>Burkholderiales</taxon>
        <taxon>Oxalobacteraceae</taxon>
        <taxon>Telluria group</taxon>
        <taxon>Massilia</taxon>
    </lineage>
</organism>
<dbReference type="InterPro" id="IPR013785">
    <property type="entry name" value="Aldolase_TIM"/>
</dbReference>
<keyword evidence="6 9" id="KW-0662">Pyridine nucleotide biosynthesis</keyword>
<dbReference type="PANTHER" id="PTHR11098">
    <property type="entry name" value="NICOTINATE PHOSPHORIBOSYLTRANSFERASE"/>
    <property type="match status" value="1"/>
</dbReference>
<evidence type="ECO:0000256" key="5">
    <source>
        <dbReference type="ARBA" id="ARBA00022598"/>
    </source>
</evidence>
<dbReference type="InterPro" id="IPR041525">
    <property type="entry name" value="N/Namide_PRibTrfase"/>
</dbReference>
<comment type="caution">
    <text evidence="12">The sequence shown here is derived from an EMBL/GenBank/DDBJ whole genome shotgun (WGS) entry which is preliminary data.</text>
</comment>
<evidence type="ECO:0000259" key="10">
    <source>
        <dbReference type="Pfam" id="PF04095"/>
    </source>
</evidence>
<evidence type="ECO:0000256" key="6">
    <source>
        <dbReference type="ARBA" id="ARBA00022642"/>
    </source>
</evidence>
<feature type="domain" description="Nicotinate phosphoribosyltransferase N-terminal" evidence="11">
    <location>
        <begin position="7"/>
        <end position="129"/>
    </location>
</feature>
<dbReference type="PANTHER" id="PTHR11098:SF1">
    <property type="entry name" value="NICOTINATE PHOSPHORIBOSYLTRANSFERASE"/>
    <property type="match status" value="1"/>
</dbReference>
<comment type="pathway">
    <text evidence="1 9">Cofactor biosynthesis; NAD(+) biosynthesis; nicotinate D-ribonucleotide from nicotinate: step 1/1.</text>
</comment>
<dbReference type="SUPFAM" id="SSF51690">
    <property type="entry name" value="Nicotinate/Quinolinate PRTase C-terminal domain-like"/>
    <property type="match status" value="1"/>
</dbReference>
<keyword evidence="5 9" id="KW-0436">Ligase</keyword>
<evidence type="ECO:0000256" key="2">
    <source>
        <dbReference type="ARBA" id="ARBA00010897"/>
    </source>
</evidence>
<dbReference type="GO" id="GO:0004516">
    <property type="term" value="F:nicotinate phosphoribosyltransferase activity"/>
    <property type="evidence" value="ECO:0007669"/>
    <property type="project" value="UniProtKB-UniRule"/>
</dbReference>
<dbReference type="FunFam" id="3.20.20.70:FF:000076">
    <property type="entry name" value="Nicotinate phosphoribosyltransferase"/>
    <property type="match status" value="1"/>
</dbReference>
<evidence type="ECO:0000256" key="3">
    <source>
        <dbReference type="ARBA" id="ARBA00013236"/>
    </source>
</evidence>
<dbReference type="Proteomes" id="UP000443353">
    <property type="component" value="Unassembled WGS sequence"/>
</dbReference>
<evidence type="ECO:0000313" key="12">
    <source>
        <dbReference type="EMBL" id="MVW60628.1"/>
    </source>
</evidence>
<evidence type="ECO:0000259" key="11">
    <source>
        <dbReference type="Pfam" id="PF17767"/>
    </source>
</evidence>
<evidence type="ECO:0000256" key="4">
    <source>
        <dbReference type="ARBA" id="ARBA00022553"/>
    </source>
</evidence>
<dbReference type="InterPro" id="IPR007229">
    <property type="entry name" value="Nic_PRibTrfase-Fam"/>
</dbReference>
<dbReference type="GO" id="GO:0034355">
    <property type="term" value="P:NAD+ biosynthetic process via the salvage pathway"/>
    <property type="evidence" value="ECO:0007669"/>
    <property type="project" value="TreeGrafter"/>
</dbReference>
<comment type="function">
    <text evidence="9">Catalyzes the first step in the biosynthesis of NAD from nicotinic acid, the ATP-dependent synthesis of beta-nicotinate D-ribonucleotide from nicotinate and 5-phospho-D-ribose 1-phosphate.</text>
</comment>
<dbReference type="GO" id="GO:0047280">
    <property type="term" value="F:nicotinamide phosphoribosyltransferase activity"/>
    <property type="evidence" value="ECO:0007669"/>
    <property type="project" value="UniProtKB-ARBA"/>
</dbReference>
<evidence type="ECO:0000256" key="8">
    <source>
        <dbReference type="ARBA" id="ARBA00048668"/>
    </source>
</evidence>
<keyword evidence="7 9" id="KW-0808">Transferase</keyword>
<reference evidence="12 13" key="1">
    <citation type="submission" date="2019-12" db="EMBL/GenBank/DDBJ databases">
        <authorList>
            <person name="Li C."/>
            <person name="Zhao J."/>
        </authorList>
    </citation>
    <scope>NUCLEOTIDE SEQUENCE [LARGE SCALE GENOMIC DNA]</scope>
    <source>
        <strain evidence="12 13">NEAU-DD11</strain>
    </source>
</reference>
<dbReference type="SUPFAM" id="SSF54675">
    <property type="entry name" value="Nicotinate/Quinolinate PRTase N-terminal domain-like"/>
    <property type="match status" value="1"/>
</dbReference>
<sequence length="445" mass="48349">MMDDAALLTDLYELHMAQAYHAEGMEGTAVFDFIVRRLPPGRNFLVAAGLESVLAFLEALRFGPDDLDWLRATGRFGEDFLRYLGELRFSGKVDAMPEGTVFFPGEPVLRVAAPIAQAQLVESRVINLLQFSILSASKAVRCVLAAEGRQLVDFGMRRAHGAEAALLTARCSFIAGFDATATVLAGRRYGIPVAGTMAHSYIQAHASEEQAFAAFAQGYPGGCTLLVDTYDVPRALGRVAALARRLRADGTGRIDAVRIDSGDLVEQARLARRLLDEQGCPEIRIAVSGDLDEHAIARLVMQKAPVDSFGVGTRLATSSDVPFLDCAYKLAEYDGQGRRKRSTGKETYPGKKQVFRRLDDDGVIVDDTIGLETESVPGHPLLQPVMLAGRRCCPAWTLAHMRQQLRSQLASLPPRVRMLTAAVSPPVRISAGVTQLAAEVDHRFG</sequence>
<dbReference type="NCBIfam" id="NF006696">
    <property type="entry name" value="PRK09243.1-3"/>
    <property type="match status" value="1"/>
</dbReference>
<comment type="similarity">
    <text evidence="2 9">Belongs to the NAPRTase family.</text>
</comment>
<evidence type="ECO:0000256" key="9">
    <source>
        <dbReference type="RuleBase" id="RU365100"/>
    </source>
</evidence>
<comment type="catalytic activity">
    <reaction evidence="8 9">
        <text>5-phospho-alpha-D-ribose 1-diphosphate + nicotinate + ATP + H2O = nicotinate beta-D-ribonucleotide + ADP + phosphate + diphosphate</text>
        <dbReference type="Rhea" id="RHEA:36163"/>
        <dbReference type="ChEBI" id="CHEBI:15377"/>
        <dbReference type="ChEBI" id="CHEBI:30616"/>
        <dbReference type="ChEBI" id="CHEBI:32544"/>
        <dbReference type="ChEBI" id="CHEBI:33019"/>
        <dbReference type="ChEBI" id="CHEBI:43474"/>
        <dbReference type="ChEBI" id="CHEBI:57502"/>
        <dbReference type="ChEBI" id="CHEBI:58017"/>
        <dbReference type="ChEBI" id="CHEBI:456216"/>
        <dbReference type="EC" id="6.3.4.21"/>
    </reaction>
</comment>
<dbReference type="Gene3D" id="3.20.20.70">
    <property type="entry name" value="Aldolase class I"/>
    <property type="match status" value="1"/>
</dbReference>
<dbReference type="UniPathway" id="UPA00253">
    <property type="reaction ID" value="UER00457"/>
</dbReference>
<dbReference type="InterPro" id="IPR040727">
    <property type="entry name" value="NAPRTase_N"/>
</dbReference>
<dbReference type="AlphaFoldDB" id="A0A7X3FZ72"/>
<evidence type="ECO:0000256" key="7">
    <source>
        <dbReference type="ARBA" id="ARBA00022679"/>
    </source>
</evidence>
<dbReference type="Gene3D" id="3.20.140.10">
    <property type="entry name" value="nicotinate phosphoribosyltransferase"/>
    <property type="match status" value="1"/>
</dbReference>
<protein>
    <recommendedName>
        <fullName evidence="3 9">Nicotinate phosphoribosyltransferase</fullName>
        <ecNumber evidence="3 9">6.3.4.21</ecNumber>
    </recommendedName>
</protein>
<dbReference type="InterPro" id="IPR006405">
    <property type="entry name" value="Nic_PRibTrfase_pncB"/>
</dbReference>
<dbReference type="Pfam" id="PF17767">
    <property type="entry name" value="NAPRTase_N"/>
    <property type="match status" value="1"/>
</dbReference>
<evidence type="ECO:0000256" key="1">
    <source>
        <dbReference type="ARBA" id="ARBA00004952"/>
    </source>
</evidence>
<feature type="domain" description="Nicotinate/nicotinamide phosphoribosyltransferase" evidence="10">
    <location>
        <begin position="150"/>
        <end position="331"/>
    </location>
</feature>
<dbReference type="NCBIfam" id="NF009131">
    <property type="entry name" value="PRK12484.1"/>
    <property type="match status" value="1"/>
</dbReference>
<accession>A0A7X3FZ72</accession>
<dbReference type="NCBIfam" id="TIGR01513">
    <property type="entry name" value="NAPRTase_put"/>
    <property type="match status" value="1"/>
</dbReference>
<comment type="PTM">
    <text evidence="9">Transiently phosphorylated on a His residue during the reaction cycle. Phosphorylation strongly increases the affinity for substrates and increases the rate of nicotinate D-ribonucleotide production. Dephosphorylation regenerates the low-affinity form of the enzyme, leading to product release.</text>
</comment>
<keyword evidence="13" id="KW-1185">Reference proteome</keyword>
<name>A0A7X3FZ72_9BURK</name>
<dbReference type="EMBL" id="WSES01000003">
    <property type="protein sequence ID" value="MVW60628.1"/>
    <property type="molecule type" value="Genomic_DNA"/>
</dbReference>
<dbReference type="GO" id="GO:0005829">
    <property type="term" value="C:cytosol"/>
    <property type="evidence" value="ECO:0007669"/>
    <property type="project" value="TreeGrafter"/>
</dbReference>
<keyword evidence="12" id="KW-0328">Glycosyltransferase</keyword>
<proteinExistence type="inferred from homology"/>
<dbReference type="EC" id="6.3.4.21" evidence="3 9"/>
<evidence type="ECO:0000313" key="13">
    <source>
        <dbReference type="Proteomes" id="UP000443353"/>
    </source>
</evidence>
<dbReference type="InterPro" id="IPR036068">
    <property type="entry name" value="Nicotinate_pribotase-like_C"/>
</dbReference>